<dbReference type="InterPro" id="IPR009000">
    <property type="entry name" value="Transl_B-barrel_sf"/>
</dbReference>
<dbReference type="OrthoDB" id="9788191at2"/>
<dbReference type="SUPFAM" id="SSF50346">
    <property type="entry name" value="PRC-barrel domain"/>
    <property type="match status" value="1"/>
</dbReference>
<dbReference type="SUPFAM" id="SSF50447">
    <property type="entry name" value="Translation proteins"/>
    <property type="match status" value="1"/>
</dbReference>
<comment type="similarity">
    <text evidence="5">Belongs to the RimM family.</text>
</comment>
<protein>
    <recommendedName>
        <fullName evidence="5">Ribosome maturation factor RimM</fullName>
    </recommendedName>
</protein>
<proteinExistence type="inferred from homology"/>
<accession>A0A2V4N542</accession>
<name>A0A2V4N542_9RHOB</name>
<dbReference type="Pfam" id="PF01782">
    <property type="entry name" value="RimM"/>
    <property type="match status" value="1"/>
</dbReference>
<dbReference type="RefSeq" id="WP_110794638.1">
    <property type="nucleotide sequence ID" value="NZ_KZ826481.1"/>
</dbReference>
<dbReference type="Pfam" id="PF24986">
    <property type="entry name" value="PRC_RimM"/>
    <property type="match status" value="1"/>
</dbReference>
<dbReference type="HAMAP" id="MF_00014">
    <property type="entry name" value="Ribosome_mat_RimM"/>
    <property type="match status" value="1"/>
</dbReference>
<keyword evidence="2 5" id="KW-0690">Ribosome biogenesis</keyword>
<organism evidence="8 9">
    <name type="scientific">Litorivita pollutaquae</name>
    <dbReference type="NCBI Taxonomy" id="2200892"/>
    <lineage>
        <taxon>Bacteria</taxon>
        <taxon>Pseudomonadati</taxon>
        <taxon>Pseudomonadota</taxon>
        <taxon>Alphaproteobacteria</taxon>
        <taxon>Rhodobacterales</taxon>
        <taxon>Paracoccaceae</taxon>
        <taxon>Litorivita</taxon>
    </lineage>
</organism>
<gene>
    <name evidence="5 8" type="primary">rimM</name>
    <name evidence="8" type="ORF">DI396_03105</name>
</gene>
<comment type="function">
    <text evidence="5">An accessory protein needed during the final step in the assembly of 30S ribosomal subunit, possibly for assembly of the head region. Essential for efficient processing of 16S rRNA. May be needed both before and after RbfA during the maturation of 16S rRNA. It has affinity for free ribosomal 30S subunits but not for 70S ribosomes.</text>
</comment>
<comment type="caution">
    <text evidence="8">The sequence shown here is derived from an EMBL/GenBank/DDBJ whole genome shotgun (WGS) entry which is preliminary data.</text>
</comment>
<dbReference type="GO" id="GO:0005840">
    <property type="term" value="C:ribosome"/>
    <property type="evidence" value="ECO:0007669"/>
    <property type="project" value="InterPro"/>
</dbReference>
<keyword evidence="3 5" id="KW-0698">rRNA processing</keyword>
<dbReference type="Proteomes" id="UP000248012">
    <property type="component" value="Unassembled WGS sequence"/>
</dbReference>
<keyword evidence="1 5" id="KW-0963">Cytoplasm</keyword>
<dbReference type="PANTHER" id="PTHR33692:SF1">
    <property type="entry name" value="RIBOSOME MATURATION FACTOR RIMM"/>
    <property type="match status" value="1"/>
</dbReference>
<evidence type="ECO:0000256" key="2">
    <source>
        <dbReference type="ARBA" id="ARBA00022517"/>
    </source>
</evidence>
<dbReference type="NCBIfam" id="TIGR02273">
    <property type="entry name" value="16S_RimM"/>
    <property type="match status" value="1"/>
</dbReference>
<dbReference type="InterPro" id="IPR002676">
    <property type="entry name" value="RimM_N"/>
</dbReference>
<reference evidence="8 9" key="1">
    <citation type="submission" date="2018-05" db="EMBL/GenBank/DDBJ databases">
        <title>Oceanovita maritima gen. nov., sp. nov., a marine bacterium in the family Rhodobacteraceae isolated from surface seawater of Lundu port Xiamen, China.</title>
        <authorList>
            <person name="Hetharua B.H."/>
            <person name="Min D."/>
            <person name="Liao H."/>
            <person name="Tian Y."/>
        </authorList>
    </citation>
    <scope>NUCLEOTIDE SEQUENCE [LARGE SCALE GENOMIC DNA]</scope>
    <source>
        <strain evidence="8 9">FSX-11</strain>
    </source>
</reference>
<feature type="domain" description="Ribosome maturation factor RimM PRC barrel" evidence="7">
    <location>
        <begin position="103"/>
        <end position="170"/>
    </location>
</feature>
<feature type="domain" description="RimM N-terminal" evidence="6">
    <location>
        <begin position="11"/>
        <end position="91"/>
    </location>
</feature>
<dbReference type="GO" id="GO:0005737">
    <property type="term" value="C:cytoplasm"/>
    <property type="evidence" value="ECO:0007669"/>
    <property type="project" value="UniProtKB-SubCell"/>
</dbReference>
<dbReference type="AlphaFoldDB" id="A0A2V4N542"/>
<dbReference type="GO" id="GO:0043022">
    <property type="term" value="F:ribosome binding"/>
    <property type="evidence" value="ECO:0007669"/>
    <property type="project" value="InterPro"/>
</dbReference>
<comment type="subcellular location">
    <subcellularLocation>
        <location evidence="5">Cytoplasm</location>
    </subcellularLocation>
</comment>
<sequence>MTDVSRTDLVCVGTISGSYGVKGEVRFKSFTAQPEDIVLYNPLTDENGARQFIVGITRGVKNGFSGRIEGIQTKEQADDLRGTKLYARRDQLPSLPDDEFYHADLIDLEVLDTGGAVLGRVKQVMNHGAGDLLEIHGPGMSATVLIPFTREAVPTVDLTAGRIIVDPPEGSL</sequence>
<evidence type="ECO:0000256" key="1">
    <source>
        <dbReference type="ARBA" id="ARBA00022490"/>
    </source>
</evidence>
<dbReference type="EMBL" id="QFVT01000002">
    <property type="protein sequence ID" value="PYC49062.1"/>
    <property type="molecule type" value="Genomic_DNA"/>
</dbReference>
<evidence type="ECO:0000256" key="3">
    <source>
        <dbReference type="ARBA" id="ARBA00022552"/>
    </source>
</evidence>
<dbReference type="Gene3D" id="2.40.30.60">
    <property type="entry name" value="RimM"/>
    <property type="match status" value="1"/>
</dbReference>
<dbReference type="InterPro" id="IPR011961">
    <property type="entry name" value="RimM"/>
</dbReference>
<keyword evidence="4 5" id="KW-0143">Chaperone</keyword>
<evidence type="ECO:0000313" key="8">
    <source>
        <dbReference type="EMBL" id="PYC49062.1"/>
    </source>
</evidence>
<dbReference type="PANTHER" id="PTHR33692">
    <property type="entry name" value="RIBOSOME MATURATION FACTOR RIMM"/>
    <property type="match status" value="1"/>
</dbReference>
<dbReference type="InterPro" id="IPR011033">
    <property type="entry name" value="PRC_barrel-like_sf"/>
</dbReference>
<dbReference type="GO" id="GO:0042274">
    <property type="term" value="P:ribosomal small subunit biogenesis"/>
    <property type="evidence" value="ECO:0007669"/>
    <property type="project" value="UniProtKB-UniRule"/>
</dbReference>
<evidence type="ECO:0000256" key="5">
    <source>
        <dbReference type="HAMAP-Rule" id="MF_00014"/>
    </source>
</evidence>
<dbReference type="GO" id="GO:0006364">
    <property type="term" value="P:rRNA processing"/>
    <property type="evidence" value="ECO:0007669"/>
    <property type="project" value="UniProtKB-UniRule"/>
</dbReference>
<comment type="subunit">
    <text evidence="5">Binds ribosomal protein uS19.</text>
</comment>
<evidence type="ECO:0000259" key="6">
    <source>
        <dbReference type="Pfam" id="PF01782"/>
    </source>
</evidence>
<dbReference type="InterPro" id="IPR056792">
    <property type="entry name" value="PRC_RimM"/>
</dbReference>
<keyword evidence="9" id="KW-1185">Reference proteome</keyword>
<comment type="domain">
    <text evidence="5">The PRC barrel domain binds ribosomal protein uS19.</text>
</comment>
<evidence type="ECO:0000259" key="7">
    <source>
        <dbReference type="Pfam" id="PF24986"/>
    </source>
</evidence>
<evidence type="ECO:0000256" key="4">
    <source>
        <dbReference type="ARBA" id="ARBA00023186"/>
    </source>
</evidence>
<evidence type="ECO:0000313" key="9">
    <source>
        <dbReference type="Proteomes" id="UP000248012"/>
    </source>
</evidence>
<dbReference type="Gene3D" id="2.30.30.240">
    <property type="entry name" value="PRC-barrel domain"/>
    <property type="match status" value="1"/>
</dbReference>
<dbReference type="InterPro" id="IPR036976">
    <property type="entry name" value="RimM_N_sf"/>
</dbReference>